<sequence>MLQRSLIYLLIIIGMLSCTSLDVDKISEELEYKPNLSLPLGKLLVQYDDVNDLPISLPNPLDAEEVNWHETDTVYFNLQSSISERKYIVTLMLQFDITNRYPANMAVELFYIDLMGYAIALTPEPIHVLAADIDADGKVTREKHTDTYPYQLFLSDEQIDELLYAEQLIIKAEVNGLLLTDPVVNSFEEYSINTAVGVQAQIDYSINNL</sequence>
<accession>A0ABS1HE69</accession>
<protein>
    <submittedName>
        <fullName evidence="1">Uncharacterized protein</fullName>
    </submittedName>
</protein>
<name>A0ABS1HE69_9BACT</name>
<evidence type="ECO:0000313" key="1">
    <source>
        <dbReference type="EMBL" id="MBK3515921.1"/>
    </source>
</evidence>
<dbReference type="Proteomes" id="UP000605676">
    <property type="component" value="Unassembled WGS sequence"/>
</dbReference>
<gene>
    <name evidence="1" type="ORF">JIV24_01125</name>
</gene>
<dbReference type="RefSeq" id="WP_200463153.1">
    <property type="nucleotide sequence ID" value="NZ_JAENRR010000002.1"/>
</dbReference>
<reference evidence="1 2" key="1">
    <citation type="submission" date="2021-01" db="EMBL/GenBank/DDBJ databases">
        <title>Carboxyliciviraga sp.nov., isolated from coastal sediments.</title>
        <authorList>
            <person name="Lu D."/>
            <person name="Zhang T."/>
        </authorList>
    </citation>
    <scope>NUCLEOTIDE SEQUENCE [LARGE SCALE GENOMIC DNA]</scope>
    <source>
        <strain evidence="1 2">N1Y132</strain>
    </source>
</reference>
<comment type="caution">
    <text evidence="1">The sequence shown here is derived from an EMBL/GenBank/DDBJ whole genome shotgun (WGS) entry which is preliminary data.</text>
</comment>
<dbReference type="PROSITE" id="PS51257">
    <property type="entry name" value="PROKAR_LIPOPROTEIN"/>
    <property type="match status" value="1"/>
</dbReference>
<organism evidence="1 2">
    <name type="scientific">Carboxylicivirga marina</name>
    <dbReference type="NCBI Taxonomy" id="2800988"/>
    <lineage>
        <taxon>Bacteria</taxon>
        <taxon>Pseudomonadati</taxon>
        <taxon>Bacteroidota</taxon>
        <taxon>Bacteroidia</taxon>
        <taxon>Marinilabiliales</taxon>
        <taxon>Marinilabiliaceae</taxon>
        <taxon>Carboxylicivirga</taxon>
    </lineage>
</organism>
<proteinExistence type="predicted"/>
<dbReference type="EMBL" id="JAENRR010000002">
    <property type="protein sequence ID" value="MBK3515921.1"/>
    <property type="molecule type" value="Genomic_DNA"/>
</dbReference>
<evidence type="ECO:0000313" key="2">
    <source>
        <dbReference type="Proteomes" id="UP000605676"/>
    </source>
</evidence>
<keyword evidence="2" id="KW-1185">Reference proteome</keyword>